<name>Q5AYQ5_EMENI</name>
<evidence type="ECO:0000256" key="1">
    <source>
        <dbReference type="SAM" id="MobiDB-lite"/>
    </source>
</evidence>
<evidence type="ECO:0000259" key="2">
    <source>
        <dbReference type="SMART" id="SM00717"/>
    </source>
</evidence>
<dbReference type="GeneID" id="2870644"/>
<dbReference type="EMBL" id="BN001301">
    <property type="protein sequence ID" value="CBF71015.1"/>
    <property type="molecule type" value="Genomic_DNA"/>
</dbReference>
<protein>
    <submittedName>
        <fullName evidence="3">Myb-like transcription factor (Eurofung)</fullName>
    </submittedName>
</protein>
<dbReference type="KEGG" id="ani:ANIA_06575"/>
<feature type="compositionally biased region" description="Polar residues" evidence="1">
    <location>
        <begin position="194"/>
        <end position="205"/>
    </location>
</feature>
<feature type="compositionally biased region" description="Polar residues" evidence="1">
    <location>
        <begin position="1"/>
        <end position="10"/>
    </location>
</feature>
<dbReference type="FunFam" id="1.10.10.60:FF:000322">
    <property type="entry name" value="Transcription factor TFIIIB component B"/>
    <property type="match status" value="1"/>
</dbReference>
<dbReference type="PIRSF" id="PIRSF037327">
    <property type="entry name" value="TFIIIB_Bdp1_fun"/>
    <property type="match status" value="1"/>
</dbReference>
<dbReference type="FunCoup" id="Q5AYQ5">
    <property type="interactions" value="85"/>
</dbReference>
<reference evidence="4" key="1">
    <citation type="journal article" date="2005" name="Nature">
        <title>Sequencing of Aspergillus nidulans and comparative analysis with A. fumigatus and A. oryzae.</title>
        <authorList>
            <person name="Galagan J.E."/>
            <person name="Calvo S.E."/>
            <person name="Cuomo C."/>
            <person name="Ma L.J."/>
            <person name="Wortman J.R."/>
            <person name="Batzoglou S."/>
            <person name="Lee S.I."/>
            <person name="Basturkmen M."/>
            <person name="Spevak C.C."/>
            <person name="Clutterbuck J."/>
            <person name="Kapitonov V."/>
            <person name="Jurka J."/>
            <person name="Scazzocchio C."/>
            <person name="Farman M."/>
            <person name="Butler J."/>
            <person name="Purcell S."/>
            <person name="Harris S."/>
            <person name="Braus G.H."/>
            <person name="Draht O."/>
            <person name="Busch S."/>
            <person name="D'Enfert C."/>
            <person name="Bouchier C."/>
            <person name="Goldman G.H."/>
            <person name="Bell-Pedersen D."/>
            <person name="Griffiths-Jones S."/>
            <person name="Doonan J.H."/>
            <person name="Yu J."/>
            <person name="Vienken K."/>
            <person name="Pain A."/>
            <person name="Freitag M."/>
            <person name="Selker E.U."/>
            <person name="Archer D.B."/>
            <person name="Penalva M.A."/>
            <person name="Oakley B.R."/>
            <person name="Momany M."/>
            <person name="Tanaka T."/>
            <person name="Kumagai T."/>
            <person name="Asai K."/>
            <person name="Machida M."/>
            <person name="Nierman W.C."/>
            <person name="Denning D.W."/>
            <person name="Caddick M."/>
            <person name="Hynes M."/>
            <person name="Paoletti M."/>
            <person name="Fischer R."/>
            <person name="Miller B."/>
            <person name="Dyer P."/>
            <person name="Sachs M.S."/>
            <person name="Osmani S.A."/>
            <person name="Birren B.W."/>
        </authorList>
    </citation>
    <scope>NUCLEOTIDE SEQUENCE [LARGE SCALE GENOMIC DNA]</scope>
    <source>
        <strain evidence="4">FGSC A4 / ATCC 38163 / CBS 112.46 / NRRL 194 / M139</strain>
    </source>
</reference>
<keyword evidence="4" id="KW-1185">Reference proteome</keyword>
<dbReference type="CDD" id="cd00167">
    <property type="entry name" value="SANT"/>
    <property type="match status" value="1"/>
</dbReference>
<dbReference type="PANTHER" id="PTHR22929">
    <property type="entry name" value="RNA POLYMERASE III TRANSCRIPTION INITIATION FACTOR B"/>
    <property type="match status" value="1"/>
</dbReference>
<dbReference type="InterPro" id="IPR009057">
    <property type="entry name" value="Homeodomain-like_sf"/>
</dbReference>
<feature type="region of interest" description="Disordered" evidence="1">
    <location>
        <begin position="516"/>
        <end position="573"/>
    </location>
</feature>
<dbReference type="Gene3D" id="1.10.10.60">
    <property type="entry name" value="Homeodomain-like"/>
    <property type="match status" value="1"/>
</dbReference>
<dbReference type="GO" id="GO:0000995">
    <property type="term" value="F:RNA polymerase III general transcription initiation factor activity"/>
    <property type="evidence" value="ECO:0007669"/>
    <property type="project" value="InterPro"/>
</dbReference>
<feature type="compositionally biased region" description="Basic and acidic residues" evidence="1">
    <location>
        <begin position="297"/>
        <end position="338"/>
    </location>
</feature>
<accession>Q5AYQ5</accession>
<feature type="compositionally biased region" description="Polar residues" evidence="1">
    <location>
        <begin position="67"/>
        <end position="78"/>
    </location>
</feature>
<reference evidence="4" key="2">
    <citation type="journal article" date="2009" name="Fungal Genet. Biol.">
        <title>The 2008 update of the Aspergillus nidulans genome annotation: a community effort.</title>
        <authorList>
            <person name="Wortman J.R."/>
            <person name="Gilsenan J.M."/>
            <person name="Joardar V."/>
            <person name="Deegan J."/>
            <person name="Clutterbuck J."/>
            <person name="Andersen M.R."/>
            <person name="Archer D."/>
            <person name="Bencina M."/>
            <person name="Braus G."/>
            <person name="Coutinho P."/>
            <person name="von Dohren H."/>
            <person name="Doonan J."/>
            <person name="Driessen A.J."/>
            <person name="Durek P."/>
            <person name="Espeso E."/>
            <person name="Fekete E."/>
            <person name="Flipphi M."/>
            <person name="Estrada C.G."/>
            <person name="Geysens S."/>
            <person name="Goldman G."/>
            <person name="de Groot P.W."/>
            <person name="Hansen K."/>
            <person name="Harris S.D."/>
            <person name="Heinekamp T."/>
            <person name="Helmstaedt K."/>
            <person name="Henrissat B."/>
            <person name="Hofmann G."/>
            <person name="Homan T."/>
            <person name="Horio T."/>
            <person name="Horiuchi H."/>
            <person name="James S."/>
            <person name="Jones M."/>
            <person name="Karaffa L."/>
            <person name="Karanyi Z."/>
            <person name="Kato M."/>
            <person name="Keller N."/>
            <person name="Kelly D.E."/>
            <person name="Kiel J.A."/>
            <person name="Kim J.M."/>
            <person name="van der Klei I.J."/>
            <person name="Klis F.M."/>
            <person name="Kovalchuk A."/>
            <person name="Krasevec N."/>
            <person name="Kubicek C.P."/>
            <person name="Liu B."/>
            <person name="Maccabe A."/>
            <person name="Meyer V."/>
            <person name="Mirabito P."/>
            <person name="Miskei M."/>
            <person name="Mos M."/>
            <person name="Mullins J."/>
            <person name="Nelson D.R."/>
            <person name="Nielsen J."/>
            <person name="Oakley B.R."/>
            <person name="Osmani S.A."/>
            <person name="Pakula T."/>
            <person name="Paszewski A."/>
            <person name="Paulsen I."/>
            <person name="Pilsyk S."/>
            <person name="Pocsi I."/>
            <person name="Punt P.J."/>
            <person name="Ram A.F."/>
            <person name="Ren Q."/>
            <person name="Robellet X."/>
            <person name="Robson G."/>
            <person name="Seiboth B."/>
            <person name="van Solingen P."/>
            <person name="Specht T."/>
            <person name="Sun J."/>
            <person name="Taheri-Talesh N."/>
            <person name="Takeshita N."/>
            <person name="Ussery D."/>
            <person name="vanKuyk P.A."/>
            <person name="Visser H."/>
            <person name="van de Vondervoort P.J."/>
            <person name="de Vries R.P."/>
            <person name="Walton J."/>
            <person name="Xiang X."/>
            <person name="Xiong Y."/>
            <person name="Zeng A.P."/>
            <person name="Brandt B.W."/>
            <person name="Cornell M.J."/>
            <person name="van den Hondel C.A."/>
            <person name="Visser J."/>
            <person name="Oliver S.G."/>
            <person name="Turner G."/>
        </authorList>
    </citation>
    <scope>GENOME REANNOTATION</scope>
    <source>
        <strain evidence="4">FGSC A4 / ATCC 38163 / CBS 112.46 / NRRL 194 / M139</strain>
    </source>
</reference>
<dbReference type="InterPro" id="IPR001005">
    <property type="entry name" value="SANT/Myb"/>
</dbReference>
<dbReference type="eggNOG" id="KOG2009">
    <property type="taxonomic scope" value="Eukaryota"/>
</dbReference>
<dbReference type="InterPro" id="IPR017174">
    <property type="entry name" value="Bdp1_fungi"/>
</dbReference>
<sequence length="573" mass="62743">MKSFSSSVINKSGKKFAPKAPARRAPPAPPRAPSRRPSVASQGSALHAPVTTSVTATPEPPLPATSIEPSAQSETTIAGSGGVPTVAPTVEHAPKEQTATAIPIPAPKHKASVPVPIPAPRSTTNISPAPSASTTTTVEPVAQAPSRPDENREVTRPGPDNVQNEQRHAPSDVAADSDNEVVPEGRPSKRLRTSIESVLTTTSPQPEEELAQLATPPSTQIPALEERTESRDESEVPGLARRSESAPKKKGRRASRSTSNDAGKIKKERKRRTRNREPTPDGAELIEIAPAVVKMSDLCKDTRTGKRSKRETELRAHELAEAERKKSQQEGGQKDETAAKQTLNESVLKEDQTGSTPNKSSQAGPVMRIVNGEIVLDTASLQVDRHADAERNGDDLEDVVENSLTRKVNQATYGKRSKTESWDEDMTELFYRGLRMFGTDFMVISKMFPGRSRRQIKLKFNNEERRDPQRIRETLLGPRESIDINTYSEMTNTVYDDPRLIQQELDEEKKRIEEQYEKDKKAQEDLLRNPDGVAGNNALGVDKVAIKGKRNNKKQSARDFGGGTEEILGSIDD</sequence>
<feature type="compositionally biased region" description="Basic residues" evidence="1">
    <location>
        <begin position="546"/>
        <end position="555"/>
    </location>
</feature>
<dbReference type="GO" id="GO:0070898">
    <property type="term" value="P:RNA polymerase III preinitiation complex assembly"/>
    <property type="evidence" value="ECO:0000318"/>
    <property type="project" value="GO_Central"/>
</dbReference>
<feature type="compositionally biased region" description="Basic and acidic residues" evidence="1">
    <location>
        <begin position="516"/>
        <end position="528"/>
    </location>
</feature>
<feature type="domain" description="Myb-like" evidence="2">
    <location>
        <begin position="418"/>
        <end position="466"/>
    </location>
</feature>
<dbReference type="InParanoid" id="Q5AYQ5"/>
<dbReference type="HOGENOM" id="CLU_022548_1_0_1"/>
<gene>
    <name evidence="3" type="ORF">ANIA_06575</name>
</gene>
<dbReference type="PANTHER" id="PTHR22929:SF0">
    <property type="entry name" value="TRANSCRIPTION FACTOR TFIIIB COMPONENT B'' HOMOLOG"/>
    <property type="match status" value="1"/>
</dbReference>
<dbReference type="OMA" id="EDQHAKE"/>
<feature type="region of interest" description="Disordered" evidence="1">
    <location>
        <begin position="1"/>
        <end position="366"/>
    </location>
</feature>
<accession>C8V0V8</accession>
<dbReference type="GO" id="GO:0000126">
    <property type="term" value="C:transcription factor TFIIIB complex"/>
    <property type="evidence" value="ECO:0000318"/>
    <property type="project" value="GO_Central"/>
</dbReference>
<evidence type="ECO:0000313" key="4">
    <source>
        <dbReference type="Proteomes" id="UP000000560"/>
    </source>
</evidence>
<dbReference type="GO" id="GO:0001156">
    <property type="term" value="F:TFIIIC-class transcription factor complex binding"/>
    <property type="evidence" value="ECO:0000318"/>
    <property type="project" value="GO_Central"/>
</dbReference>
<dbReference type="RefSeq" id="XP_664179.1">
    <property type="nucleotide sequence ID" value="XM_659087.1"/>
</dbReference>
<evidence type="ECO:0000313" key="3">
    <source>
        <dbReference type="EMBL" id="CBF71015.1"/>
    </source>
</evidence>
<dbReference type="SMART" id="SM00717">
    <property type="entry name" value="SANT"/>
    <property type="match status" value="1"/>
</dbReference>
<dbReference type="STRING" id="227321.Q5AYQ5"/>
<dbReference type="InterPro" id="IPR039467">
    <property type="entry name" value="TFIIIB_B''_Myb"/>
</dbReference>
<organism evidence="3 4">
    <name type="scientific">Emericella nidulans (strain FGSC A4 / ATCC 38163 / CBS 112.46 / NRRL 194 / M139)</name>
    <name type="common">Aspergillus nidulans</name>
    <dbReference type="NCBI Taxonomy" id="227321"/>
    <lineage>
        <taxon>Eukaryota</taxon>
        <taxon>Fungi</taxon>
        <taxon>Dikarya</taxon>
        <taxon>Ascomycota</taxon>
        <taxon>Pezizomycotina</taxon>
        <taxon>Eurotiomycetes</taxon>
        <taxon>Eurotiomycetidae</taxon>
        <taxon>Eurotiales</taxon>
        <taxon>Aspergillaceae</taxon>
        <taxon>Aspergillus</taxon>
        <taxon>Aspergillus subgen. Nidulantes</taxon>
    </lineage>
</organism>
<dbReference type="SUPFAM" id="SSF46689">
    <property type="entry name" value="Homeodomain-like"/>
    <property type="match status" value="1"/>
</dbReference>
<dbReference type="AlphaFoldDB" id="Q5AYQ5"/>
<feature type="compositionally biased region" description="Polar residues" evidence="1">
    <location>
        <begin position="353"/>
        <end position="363"/>
    </location>
</feature>
<dbReference type="Pfam" id="PF15963">
    <property type="entry name" value="Myb_DNA-bind_7"/>
    <property type="match status" value="1"/>
</dbReference>
<dbReference type="OrthoDB" id="272624at2759"/>
<feature type="compositionally biased region" description="Low complexity" evidence="1">
    <location>
        <begin position="122"/>
        <end position="137"/>
    </location>
</feature>
<proteinExistence type="predicted"/>
<dbReference type="Proteomes" id="UP000000560">
    <property type="component" value="Chromosome I"/>
</dbReference>
<feature type="compositionally biased region" description="Basic and acidic residues" evidence="1">
    <location>
        <begin position="224"/>
        <end position="234"/>
    </location>
</feature>